<organism evidence="1 2">
    <name type="scientific">Glossina pallidipes</name>
    <name type="common">Tsetse fly</name>
    <dbReference type="NCBI Taxonomy" id="7398"/>
    <lineage>
        <taxon>Eukaryota</taxon>
        <taxon>Metazoa</taxon>
        <taxon>Ecdysozoa</taxon>
        <taxon>Arthropoda</taxon>
        <taxon>Hexapoda</taxon>
        <taxon>Insecta</taxon>
        <taxon>Pterygota</taxon>
        <taxon>Neoptera</taxon>
        <taxon>Endopterygota</taxon>
        <taxon>Diptera</taxon>
        <taxon>Brachycera</taxon>
        <taxon>Muscomorpha</taxon>
        <taxon>Hippoboscoidea</taxon>
        <taxon>Glossinidae</taxon>
        <taxon>Glossina</taxon>
    </lineage>
</organism>
<dbReference type="EnsemblMetazoa" id="GPAI008101-RA">
    <property type="protein sequence ID" value="GPAI008101-PA"/>
    <property type="gene ID" value="GPAI008101"/>
</dbReference>
<accession>A0A1A9Z9X1</accession>
<proteinExistence type="predicted"/>
<protein>
    <submittedName>
        <fullName evidence="1">Uncharacterized protein</fullName>
    </submittedName>
</protein>
<name>A0A1A9Z9X1_GLOPL</name>
<dbReference type="InterPro" id="IPR002093">
    <property type="entry name" value="BRCA2_repeat"/>
</dbReference>
<dbReference type="PROSITE" id="PS50138">
    <property type="entry name" value="BRCA2_REPEAT"/>
    <property type="match status" value="1"/>
</dbReference>
<evidence type="ECO:0000313" key="2">
    <source>
        <dbReference type="Proteomes" id="UP000092445"/>
    </source>
</evidence>
<reference evidence="1" key="2">
    <citation type="submission" date="2020-05" db="UniProtKB">
        <authorList>
            <consortium name="EnsemblMetazoa"/>
        </authorList>
    </citation>
    <scope>IDENTIFICATION</scope>
    <source>
        <strain evidence="1">IAEA</strain>
    </source>
</reference>
<dbReference type="AlphaFoldDB" id="A0A1A9Z9X1"/>
<dbReference type="VEuPathDB" id="VectorBase:GPAI008101"/>
<reference evidence="2" key="1">
    <citation type="submission" date="2014-03" db="EMBL/GenBank/DDBJ databases">
        <authorList>
            <person name="Aksoy S."/>
            <person name="Warren W."/>
            <person name="Wilson R.K."/>
        </authorList>
    </citation>
    <scope>NUCLEOTIDE SEQUENCE [LARGE SCALE GENOMIC DNA]</scope>
    <source>
        <strain evidence="2">IAEA</strain>
    </source>
</reference>
<sequence length="211" mass="24206">SHERNLERSPLFILREKPKRYYSRKCKENVKSTLEQKFNTAIDDKNDIEKEDTHNVNEASVPSNQCKTAISENYSWDEDDNDLFFSISTQEILDQNNFPSTFKRGHKFPANKEITQGLQKASEERPELGEGKNELEAVKNKMHQGVVGKVNNPVTSLVSAGFQTANGKHISISEEGQKSVQNILREFQGNLQERDYETELRDIKARYGIQV</sequence>
<dbReference type="Proteomes" id="UP000092445">
    <property type="component" value="Unassembled WGS sequence"/>
</dbReference>
<evidence type="ECO:0000313" key="1">
    <source>
        <dbReference type="EnsemblMetazoa" id="GPAI008101-PA"/>
    </source>
</evidence>
<dbReference type="Pfam" id="PF00634">
    <property type="entry name" value="BRCA2"/>
    <property type="match status" value="1"/>
</dbReference>
<keyword evidence="2" id="KW-1185">Reference proteome</keyword>